<organism evidence="2 3">
    <name type="scientific">Brevundimonas denitrificans</name>
    <dbReference type="NCBI Taxonomy" id="1443434"/>
    <lineage>
        <taxon>Bacteria</taxon>
        <taxon>Pseudomonadati</taxon>
        <taxon>Pseudomonadota</taxon>
        <taxon>Alphaproteobacteria</taxon>
        <taxon>Caulobacterales</taxon>
        <taxon>Caulobacteraceae</taxon>
        <taxon>Brevundimonas</taxon>
    </lineage>
</organism>
<protein>
    <recommendedName>
        <fullName evidence="4">DUF2927 domain-containing protein</fullName>
    </recommendedName>
</protein>
<feature type="compositionally biased region" description="Acidic residues" evidence="1">
    <location>
        <begin position="305"/>
        <end position="315"/>
    </location>
</feature>
<dbReference type="EMBL" id="BSOY01000042">
    <property type="protein sequence ID" value="GLS01907.1"/>
    <property type="molecule type" value="Genomic_DNA"/>
</dbReference>
<sequence>MIELFLAGALLLSPPQTPAPAVSQDPVQLEDVLVSGRSLDSLIRDFVGEVAEPNRNRGLARWNDRICVGVANLEGEIARYLSDRISTVATDLGLSAGAPGCTPNVLVIATADAGDLARKLTEERRRAFRMGGAGMDRGGAALRDFVETDRPVRWWQMAIPVDSETGDIAVRIPGVCTGACVGAADYAPQIAVASASRLTTQIVDNLTRAIVIVDVDQVSGVSVLQLADYIAMVSLAQIDPNADTSSYASILNVFDAPEISDSLTDWDKAYLDGLYSAERNHVGERADTNEIAGSIRRSHDRLREEDEAEEPAPAE</sequence>
<dbReference type="RefSeq" id="WP_284222774.1">
    <property type="nucleotide sequence ID" value="NZ_BSOY01000042.1"/>
</dbReference>
<comment type="caution">
    <text evidence="2">The sequence shown here is derived from an EMBL/GenBank/DDBJ whole genome shotgun (WGS) entry which is preliminary data.</text>
</comment>
<accession>A0ABQ6BKZ2</accession>
<evidence type="ECO:0008006" key="4">
    <source>
        <dbReference type="Google" id="ProtNLM"/>
    </source>
</evidence>
<evidence type="ECO:0000256" key="1">
    <source>
        <dbReference type="SAM" id="MobiDB-lite"/>
    </source>
</evidence>
<dbReference type="Proteomes" id="UP001156921">
    <property type="component" value="Unassembled WGS sequence"/>
</dbReference>
<gene>
    <name evidence="2" type="ORF">GCM10007859_19250</name>
</gene>
<reference evidence="3" key="1">
    <citation type="journal article" date="2019" name="Int. J. Syst. Evol. Microbiol.">
        <title>The Global Catalogue of Microorganisms (GCM) 10K type strain sequencing project: providing services to taxonomists for standard genome sequencing and annotation.</title>
        <authorList>
            <consortium name="The Broad Institute Genomics Platform"/>
            <consortium name="The Broad Institute Genome Sequencing Center for Infectious Disease"/>
            <person name="Wu L."/>
            <person name="Ma J."/>
        </authorList>
    </citation>
    <scope>NUCLEOTIDE SEQUENCE [LARGE SCALE GENOMIC DNA]</scope>
    <source>
        <strain evidence="3">NBRC 110107</strain>
    </source>
</reference>
<evidence type="ECO:0000313" key="2">
    <source>
        <dbReference type="EMBL" id="GLS01907.1"/>
    </source>
</evidence>
<keyword evidence="3" id="KW-1185">Reference proteome</keyword>
<proteinExistence type="predicted"/>
<feature type="region of interest" description="Disordered" evidence="1">
    <location>
        <begin position="285"/>
        <end position="315"/>
    </location>
</feature>
<evidence type="ECO:0000313" key="3">
    <source>
        <dbReference type="Proteomes" id="UP001156921"/>
    </source>
</evidence>
<name>A0ABQ6BKZ2_9CAUL</name>